<comment type="similarity">
    <text evidence="1">Belongs to the NAD(P)-dependent epimerase/dehydratase family.</text>
</comment>
<dbReference type="AlphaFoldDB" id="A0A832RA29"/>
<evidence type="ECO:0000256" key="2">
    <source>
        <dbReference type="SAM" id="Phobius"/>
    </source>
</evidence>
<keyword evidence="2" id="KW-0472">Membrane</keyword>
<accession>A0A832RA29</accession>
<sequence length="1002" mass="114586">MSNLRFNKVKSNTPITLIIHGGNRLGYKLAKALVDQKGYVVVIDKFNSETRKYVSELKRSDLVDFFDFKGFDSVFKNIKRFDYVYYLLEDKLSQTEFDSKEFLSETKQLELALTQAKKNDAKFSLITSLGLNRELANRINNTKLATPTPYSNIELQKYCETLVAEFKDKSNINARILRVGTLIGKGVDKIKDTTLDRLFKEATDDVQITIRGEGLDIYNLIHEDDAVYGILKLTFSNKTKGEVISLANKNDYTLLSLAYKLLELNTEAQSIRFVDNPEENFLIQDLYVPAPHATKYGWTQQITLEKAMIEQIQVYYDNINKSWDITKKESPKKIGIKPKKHIKETKTELGALIYKLGEPFRKIKAYRSTSKPTPKAILKNLFIVLLLTLFSYFVVYPTLGTTFGLISVKSKATKILDSINNAQDTDVNKSFDRLEKSIARTADSFNNMSWMFTIFGKEDVYSNISRVFIAGENTIEGGRQLTEAISPLMSYIREFEPAVTFQDSTASTTREYREQLREIDRNKHKIEDAAYKIQFADQLLKNVNTSVFPKFAQDKVLEIKDIVKKAGEATVTYQEAVTFLPDILGVEERKRYLVLLQNESEIRSTGGWITSYGVVGIEGGQIRELFVDDIYNAEGTLKIQGKKYPAPTSMMEALELRDWTFSLVNWSPDLTETRVKAEQFISDLGKGNKIDGIITIDIAFFQKLLDKWGGIEVPGEDELITAQNINEKVFEMHREFTPGSTQKTTFLANLANEIIKKLLSMNFQEILSISDVLESSLNEKHLQVAFENNKAFNFFNSRNWAGSLDNRYKEAPVLVDWNWGGNKANQYLNKSHALLVNIKDEDTITFQYTLSVENTSTSNSYPQGDYKNYQRVYIPPEAQILKVVGMDEEKHSIYRESGFKIIGGWFNVPVGEISTLEISYQLHRGDMGSTFPLVEEESAIFFDLDIFKQAGERKHAYKLDIIFPSTWVLVESARLNTISNQLSGRFDLSRDMQYKLMWNKPS</sequence>
<dbReference type="PANTHER" id="PTHR43000">
    <property type="entry name" value="DTDP-D-GLUCOSE 4,6-DEHYDRATASE-RELATED"/>
    <property type="match status" value="1"/>
</dbReference>
<evidence type="ECO:0000256" key="1">
    <source>
        <dbReference type="ARBA" id="ARBA00007637"/>
    </source>
</evidence>
<evidence type="ECO:0000313" key="4">
    <source>
        <dbReference type="EMBL" id="HHX99617.1"/>
    </source>
</evidence>
<dbReference type="Pfam" id="PF01370">
    <property type="entry name" value="Epimerase"/>
    <property type="match status" value="1"/>
</dbReference>
<dbReference type="Pfam" id="PF13196">
    <property type="entry name" value="DUF4012"/>
    <property type="match status" value="1"/>
</dbReference>
<evidence type="ECO:0000313" key="5">
    <source>
        <dbReference type="Proteomes" id="UP000576550"/>
    </source>
</evidence>
<dbReference type="Gene3D" id="3.90.25.10">
    <property type="entry name" value="UDP-galactose 4-epimerase, domain 1"/>
    <property type="match status" value="1"/>
</dbReference>
<organism evidence="4 5">
    <name type="scientific">Candidatus Dojkabacteria bacterium</name>
    <dbReference type="NCBI Taxonomy" id="2099670"/>
    <lineage>
        <taxon>Bacteria</taxon>
        <taxon>Candidatus Dojkabacteria</taxon>
    </lineage>
</organism>
<gene>
    <name evidence="4" type="ORF">GX533_03020</name>
</gene>
<comment type="caution">
    <text evidence="4">The sequence shown here is derived from an EMBL/GenBank/DDBJ whole genome shotgun (WGS) entry which is preliminary data.</text>
</comment>
<proteinExistence type="inferred from homology"/>
<protein>
    <submittedName>
        <fullName evidence="4">DUF4012 domain-containing protein</fullName>
    </submittedName>
</protein>
<feature type="domain" description="NAD-dependent epimerase/dehydratase" evidence="3">
    <location>
        <begin position="25"/>
        <end position="243"/>
    </location>
</feature>
<name>A0A832RA29_9BACT</name>
<keyword evidence="2" id="KW-1133">Transmembrane helix</keyword>
<dbReference type="EMBL" id="DUTP01000005">
    <property type="protein sequence ID" value="HHX99617.1"/>
    <property type="molecule type" value="Genomic_DNA"/>
</dbReference>
<evidence type="ECO:0000259" key="3">
    <source>
        <dbReference type="Pfam" id="PF01370"/>
    </source>
</evidence>
<dbReference type="InterPro" id="IPR001509">
    <property type="entry name" value="Epimerase_deHydtase"/>
</dbReference>
<dbReference type="InterPro" id="IPR025101">
    <property type="entry name" value="DUF4012"/>
</dbReference>
<feature type="transmembrane region" description="Helical" evidence="2">
    <location>
        <begin position="377"/>
        <end position="399"/>
    </location>
</feature>
<dbReference type="Proteomes" id="UP000576550">
    <property type="component" value="Unassembled WGS sequence"/>
</dbReference>
<keyword evidence="2" id="KW-0812">Transmembrane</keyword>
<dbReference type="InterPro" id="IPR036291">
    <property type="entry name" value="NAD(P)-bd_dom_sf"/>
</dbReference>
<reference evidence="4 5" key="1">
    <citation type="journal article" date="2020" name="Biotechnol. Biofuels">
        <title>New insights from the biogas microbiome by comprehensive genome-resolved metagenomics of nearly 1600 species originating from multiple anaerobic digesters.</title>
        <authorList>
            <person name="Campanaro S."/>
            <person name="Treu L."/>
            <person name="Rodriguez-R L.M."/>
            <person name="Kovalovszki A."/>
            <person name="Ziels R.M."/>
            <person name="Maus I."/>
            <person name="Zhu X."/>
            <person name="Kougias P.G."/>
            <person name="Basile A."/>
            <person name="Luo G."/>
            <person name="Schluter A."/>
            <person name="Konstantinidis K.T."/>
            <person name="Angelidaki I."/>
        </authorList>
    </citation>
    <scope>NUCLEOTIDE SEQUENCE [LARGE SCALE GENOMIC DNA]</scope>
    <source>
        <strain evidence="4">AS05jafATM_89</strain>
    </source>
</reference>
<dbReference type="SUPFAM" id="SSF51735">
    <property type="entry name" value="NAD(P)-binding Rossmann-fold domains"/>
    <property type="match status" value="1"/>
</dbReference>
<dbReference type="Gene3D" id="3.40.50.720">
    <property type="entry name" value="NAD(P)-binding Rossmann-like Domain"/>
    <property type="match status" value="1"/>
</dbReference>